<evidence type="ECO:0000313" key="3">
    <source>
        <dbReference type="Proteomes" id="UP000317650"/>
    </source>
</evidence>
<protein>
    <submittedName>
        <fullName evidence="2">Uncharacterized protein</fullName>
    </submittedName>
</protein>
<reference evidence="2 3" key="1">
    <citation type="journal article" date="2019" name="Nat. Plants">
        <title>Genome sequencing of Musa balbisiana reveals subgenome evolution and function divergence in polyploid bananas.</title>
        <authorList>
            <person name="Yao X."/>
        </authorList>
    </citation>
    <scope>NUCLEOTIDE SEQUENCE [LARGE SCALE GENOMIC DNA]</scope>
    <source>
        <strain evidence="3">cv. DH-PKW</strain>
        <tissue evidence="2">Leaves</tissue>
    </source>
</reference>
<gene>
    <name evidence="2" type="ORF">C4D60_Mb07t03050</name>
</gene>
<sequence length="65" mass="7039">MSGNLQQAFTSLRPSNSEVSRTTCGSRMSSRLQIFSSSFHGYNIPLVRSRAVAQGITSPSFKSAL</sequence>
<keyword evidence="3" id="KW-1185">Reference proteome</keyword>
<comment type="caution">
    <text evidence="2">The sequence shown here is derived from an EMBL/GenBank/DDBJ whole genome shotgun (WGS) entry which is preliminary data.</text>
</comment>
<accession>A0A4S8JCK9</accession>
<proteinExistence type="predicted"/>
<dbReference type="AlphaFoldDB" id="A0A4S8JCK9"/>
<feature type="region of interest" description="Disordered" evidence="1">
    <location>
        <begin position="1"/>
        <end position="24"/>
    </location>
</feature>
<organism evidence="2 3">
    <name type="scientific">Musa balbisiana</name>
    <name type="common">Banana</name>
    <dbReference type="NCBI Taxonomy" id="52838"/>
    <lineage>
        <taxon>Eukaryota</taxon>
        <taxon>Viridiplantae</taxon>
        <taxon>Streptophyta</taxon>
        <taxon>Embryophyta</taxon>
        <taxon>Tracheophyta</taxon>
        <taxon>Spermatophyta</taxon>
        <taxon>Magnoliopsida</taxon>
        <taxon>Liliopsida</taxon>
        <taxon>Zingiberales</taxon>
        <taxon>Musaceae</taxon>
        <taxon>Musa</taxon>
    </lineage>
</organism>
<dbReference type="EMBL" id="PYDT01000005">
    <property type="protein sequence ID" value="THU59528.1"/>
    <property type="molecule type" value="Genomic_DNA"/>
</dbReference>
<evidence type="ECO:0000256" key="1">
    <source>
        <dbReference type="SAM" id="MobiDB-lite"/>
    </source>
</evidence>
<evidence type="ECO:0000313" key="2">
    <source>
        <dbReference type="EMBL" id="THU59528.1"/>
    </source>
</evidence>
<name>A0A4S8JCK9_MUSBA</name>
<dbReference type="Proteomes" id="UP000317650">
    <property type="component" value="Chromosome 7"/>
</dbReference>